<evidence type="ECO:0000313" key="4">
    <source>
        <dbReference type="Proteomes" id="UP001151760"/>
    </source>
</evidence>
<dbReference type="GO" id="GO:0003964">
    <property type="term" value="F:RNA-directed DNA polymerase activity"/>
    <property type="evidence" value="ECO:0007669"/>
    <property type="project" value="UniProtKB-KW"/>
</dbReference>
<evidence type="ECO:0000313" key="3">
    <source>
        <dbReference type="EMBL" id="GJS53826.1"/>
    </source>
</evidence>
<dbReference type="Gene3D" id="3.30.420.10">
    <property type="entry name" value="Ribonuclease H-like superfamily/Ribonuclease H"/>
    <property type="match status" value="1"/>
</dbReference>
<sequence length="260" mass="29816">MPGGLLSLARNRLEDRICHGVLLQMFLGCVQRVYQVQMTKEDKEKTAFYTEQGTYCYTKMSFDLKNAKASYQRLVDSAFQSQIGRNLESYVDDIVIKSITKKEMHPSQSEEDEGGGRHAISRNPQAYAKDEYRWTKEAEKAFQEIKRLIMELPSLTSLRPKETSVSGVLMAERSGRQTPIWRRRFRSKYQRDKQSVGGETAQEDWTLYIDGASSKKGVGVDLVRIDPFGVEYTYALRLSFDSTNNEEEYEALLAGLRMAN</sequence>
<dbReference type="CDD" id="cd01647">
    <property type="entry name" value="RT_LTR"/>
    <property type="match status" value="1"/>
</dbReference>
<gene>
    <name evidence="3" type="ORF">Tco_0627188</name>
</gene>
<keyword evidence="3" id="KW-0808">Transferase</keyword>
<dbReference type="InterPro" id="IPR000477">
    <property type="entry name" value="RT_dom"/>
</dbReference>
<dbReference type="InterPro" id="IPR043502">
    <property type="entry name" value="DNA/RNA_pol_sf"/>
</dbReference>
<feature type="domain" description="Reverse transcriptase" evidence="2">
    <location>
        <begin position="34"/>
        <end position="104"/>
    </location>
</feature>
<name>A0ABQ4WLR2_9ASTR</name>
<dbReference type="InterPro" id="IPR043128">
    <property type="entry name" value="Rev_trsase/Diguanyl_cyclase"/>
</dbReference>
<dbReference type="SUPFAM" id="SSF56672">
    <property type="entry name" value="DNA/RNA polymerases"/>
    <property type="match status" value="1"/>
</dbReference>
<dbReference type="Pfam" id="PF00078">
    <property type="entry name" value="RVT_1"/>
    <property type="match status" value="1"/>
</dbReference>
<reference evidence="3" key="2">
    <citation type="submission" date="2022-01" db="EMBL/GenBank/DDBJ databases">
        <authorList>
            <person name="Yamashiro T."/>
            <person name="Shiraishi A."/>
            <person name="Satake H."/>
            <person name="Nakayama K."/>
        </authorList>
    </citation>
    <scope>NUCLEOTIDE SEQUENCE</scope>
</reference>
<keyword evidence="4" id="KW-1185">Reference proteome</keyword>
<evidence type="ECO:0000259" key="2">
    <source>
        <dbReference type="Pfam" id="PF00078"/>
    </source>
</evidence>
<dbReference type="PANTHER" id="PTHR24559:SF444">
    <property type="entry name" value="REVERSE TRANSCRIPTASE DOMAIN-CONTAINING PROTEIN"/>
    <property type="match status" value="1"/>
</dbReference>
<dbReference type="EMBL" id="BQNB010008752">
    <property type="protein sequence ID" value="GJS53826.1"/>
    <property type="molecule type" value="Genomic_DNA"/>
</dbReference>
<keyword evidence="3" id="KW-0695">RNA-directed DNA polymerase</keyword>
<dbReference type="Gene3D" id="3.30.70.270">
    <property type="match status" value="1"/>
</dbReference>
<dbReference type="PANTHER" id="PTHR24559">
    <property type="entry name" value="TRANSPOSON TY3-I GAG-POL POLYPROTEIN"/>
    <property type="match status" value="1"/>
</dbReference>
<protein>
    <submittedName>
        <fullName evidence="3">Reverse transcriptase domain-containing protein</fullName>
    </submittedName>
</protein>
<proteinExistence type="predicted"/>
<organism evidence="3 4">
    <name type="scientific">Tanacetum coccineum</name>
    <dbReference type="NCBI Taxonomy" id="301880"/>
    <lineage>
        <taxon>Eukaryota</taxon>
        <taxon>Viridiplantae</taxon>
        <taxon>Streptophyta</taxon>
        <taxon>Embryophyta</taxon>
        <taxon>Tracheophyta</taxon>
        <taxon>Spermatophyta</taxon>
        <taxon>Magnoliopsida</taxon>
        <taxon>eudicotyledons</taxon>
        <taxon>Gunneridae</taxon>
        <taxon>Pentapetalae</taxon>
        <taxon>asterids</taxon>
        <taxon>campanulids</taxon>
        <taxon>Asterales</taxon>
        <taxon>Asteraceae</taxon>
        <taxon>Asteroideae</taxon>
        <taxon>Anthemideae</taxon>
        <taxon>Anthemidinae</taxon>
        <taxon>Tanacetum</taxon>
    </lineage>
</organism>
<dbReference type="Proteomes" id="UP001151760">
    <property type="component" value="Unassembled WGS sequence"/>
</dbReference>
<feature type="region of interest" description="Disordered" evidence="1">
    <location>
        <begin position="101"/>
        <end position="122"/>
    </location>
</feature>
<evidence type="ECO:0000256" key="1">
    <source>
        <dbReference type="SAM" id="MobiDB-lite"/>
    </source>
</evidence>
<keyword evidence="3" id="KW-0548">Nucleotidyltransferase</keyword>
<dbReference type="InterPro" id="IPR053134">
    <property type="entry name" value="RNA-dir_DNA_polymerase"/>
</dbReference>
<reference evidence="3" key="1">
    <citation type="journal article" date="2022" name="Int. J. Mol. Sci.">
        <title>Draft Genome of Tanacetum Coccineum: Genomic Comparison of Closely Related Tanacetum-Family Plants.</title>
        <authorList>
            <person name="Yamashiro T."/>
            <person name="Shiraishi A."/>
            <person name="Nakayama K."/>
            <person name="Satake H."/>
        </authorList>
    </citation>
    <scope>NUCLEOTIDE SEQUENCE</scope>
</reference>
<dbReference type="Gene3D" id="3.10.10.10">
    <property type="entry name" value="HIV Type 1 Reverse Transcriptase, subunit A, domain 1"/>
    <property type="match status" value="1"/>
</dbReference>
<dbReference type="InterPro" id="IPR036397">
    <property type="entry name" value="RNaseH_sf"/>
</dbReference>
<accession>A0ABQ4WLR2</accession>
<comment type="caution">
    <text evidence="3">The sequence shown here is derived from an EMBL/GenBank/DDBJ whole genome shotgun (WGS) entry which is preliminary data.</text>
</comment>